<feature type="chain" id="PRO_5002948536" description="L,D-TPase catalytic domain-containing protein" evidence="8">
    <location>
        <begin position="24"/>
        <end position="290"/>
    </location>
</feature>
<dbReference type="GO" id="GO:0016740">
    <property type="term" value="F:transferase activity"/>
    <property type="evidence" value="ECO:0007669"/>
    <property type="project" value="UniProtKB-KW"/>
</dbReference>
<keyword evidence="3" id="KW-0808">Transferase</keyword>
<keyword evidence="10" id="KW-0614">Plasmid</keyword>
<dbReference type="Gene3D" id="2.40.440.10">
    <property type="entry name" value="L,D-transpeptidase catalytic domain-like"/>
    <property type="match status" value="1"/>
</dbReference>
<organism evidence="10 11">
    <name type="scientific">Methylorubrum extorquens (strain ATCC 14718 / DSM 1338 / JCM 2805 / NCIMB 9133 / AM1)</name>
    <name type="common">Methylobacterium extorquens</name>
    <dbReference type="NCBI Taxonomy" id="272630"/>
    <lineage>
        <taxon>Bacteria</taxon>
        <taxon>Pseudomonadati</taxon>
        <taxon>Pseudomonadota</taxon>
        <taxon>Alphaproteobacteria</taxon>
        <taxon>Hyphomicrobiales</taxon>
        <taxon>Methylobacteriaceae</taxon>
        <taxon>Methylorubrum</taxon>
    </lineage>
</organism>
<dbReference type="Proteomes" id="UP000009081">
    <property type="component" value="Plasmid megaplasmid"/>
</dbReference>
<keyword evidence="8" id="KW-0732">Signal</keyword>
<feature type="active site" description="Proton donor/acceptor" evidence="7">
    <location>
        <position position="194"/>
    </location>
</feature>
<evidence type="ECO:0000256" key="4">
    <source>
        <dbReference type="ARBA" id="ARBA00022960"/>
    </source>
</evidence>
<comment type="similarity">
    <text evidence="2">Belongs to the YkuD family.</text>
</comment>
<dbReference type="KEGG" id="mea:Mex_2p0532"/>
<dbReference type="PANTHER" id="PTHR41533:SF2">
    <property type="entry name" value="BLR7131 PROTEIN"/>
    <property type="match status" value="1"/>
</dbReference>
<dbReference type="RefSeq" id="WP_012753838.1">
    <property type="nucleotide sequence ID" value="NC_012811.1"/>
</dbReference>
<keyword evidence="11" id="KW-1185">Reference proteome</keyword>
<evidence type="ECO:0000256" key="8">
    <source>
        <dbReference type="SAM" id="SignalP"/>
    </source>
</evidence>
<dbReference type="PANTHER" id="PTHR41533">
    <property type="entry name" value="L,D-TRANSPEPTIDASE HI_1667-RELATED"/>
    <property type="match status" value="1"/>
</dbReference>
<dbReference type="CDD" id="cd16913">
    <property type="entry name" value="YkuD_like"/>
    <property type="match status" value="1"/>
</dbReference>
<evidence type="ECO:0000256" key="5">
    <source>
        <dbReference type="ARBA" id="ARBA00022984"/>
    </source>
</evidence>
<protein>
    <recommendedName>
        <fullName evidence="9">L,D-TPase catalytic domain-containing protein</fullName>
    </recommendedName>
</protein>
<evidence type="ECO:0000313" key="11">
    <source>
        <dbReference type="Proteomes" id="UP000009081"/>
    </source>
</evidence>
<evidence type="ECO:0000313" key="10">
    <source>
        <dbReference type="EMBL" id="ACS43379.1"/>
    </source>
</evidence>
<evidence type="ECO:0000256" key="2">
    <source>
        <dbReference type="ARBA" id="ARBA00005992"/>
    </source>
</evidence>
<evidence type="ECO:0000256" key="6">
    <source>
        <dbReference type="ARBA" id="ARBA00023316"/>
    </source>
</evidence>
<feature type="domain" description="L,D-TPase catalytic" evidence="9">
    <location>
        <begin position="66"/>
        <end position="237"/>
    </location>
</feature>
<reference evidence="10 11" key="1">
    <citation type="journal article" date="2009" name="PLoS ONE">
        <title>Methylobacterium genome sequences: a reference blueprint to investigate microbial metabolism of C1 compounds from natural and industrial sources.</title>
        <authorList>
            <person name="Vuilleumier S."/>
            <person name="Chistoserdova L."/>
            <person name="Lee M.-C."/>
            <person name="Bringel F."/>
            <person name="Lajus A."/>
            <person name="Zhou Y."/>
            <person name="Gourion B."/>
            <person name="Barbe V."/>
            <person name="Chang J."/>
            <person name="Cruveiller S."/>
            <person name="Dossat C."/>
            <person name="Gillett W."/>
            <person name="Gruffaz C."/>
            <person name="Haugen E."/>
            <person name="Hourcade E."/>
            <person name="Levy R."/>
            <person name="Mangenot S."/>
            <person name="Muller E."/>
            <person name="Nadalig T."/>
            <person name="Pagni M."/>
            <person name="Penny C."/>
            <person name="Peyraud R."/>
            <person name="Robinson D.G."/>
            <person name="Roche D."/>
            <person name="Rouy Z."/>
            <person name="Saenampechek C."/>
            <person name="Salvignol G."/>
            <person name="Vallenet D."/>
            <person name="Wu Z."/>
            <person name="Marx C.J."/>
            <person name="Vorholt J.A."/>
            <person name="Olson M.V."/>
            <person name="Kaul R."/>
            <person name="Weissenbach J."/>
            <person name="Medigue C."/>
            <person name="Lidstrom M.E."/>
        </authorList>
    </citation>
    <scope>NUCLEOTIDE SEQUENCE [LARGE SCALE GENOMIC DNA]</scope>
    <source>
        <strain evidence="11">ATCC 14718 / DSM 1338 / JCM 2805 / NCIMB 9133 / AM1</strain>
    </source>
</reference>
<dbReference type="UniPathway" id="UPA00219"/>
<dbReference type="InterPro" id="IPR038063">
    <property type="entry name" value="Transpep_catalytic_dom"/>
</dbReference>
<dbReference type="EMBL" id="CP001511">
    <property type="protein sequence ID" value="ACS43379.1"/>
    <property type="molecule type" value="Genomic_DNA"/>
</dbReference>
<dbReference type="GO" id="GO:0008360">
    <property type="term" value="P:regulation of cell shape"/>
    <property type="evidence" value="ECO:0007669"/>
    <property type="project" value="UniProtKB-UniRule"/>
</dbReference>
<accession>C5B4J7</accession>
<keyword evidence="6 7" id="KW-0961">Cell wall biogenesis/degradation</keyword>
<dbReference type="InterPro" id="IPR052905">
    <property type="entry name" value="LD-transpeptidase_YkuD-like"/>
</dbReference>
<dbReference type="SUPFAM" id="SSF141523">
    <property type="entry name" value="L,D-transpeptidase catalytic domain-like"/>
    <property type="match status" value="1"/>
</dbReference>
<dbReference type="InterPro" id="IPR006311">
    <property type="entry name" value="TAT_signal"/>
</dbReference>
<geneLocation type="plasmid" evidence="10 11">
    <name>megaplasmid</name>
</geneLocation>
<dbReference type="InterPro" id="IPR005490">
    <property type="entry name" value="LD_TPept_cat_dom"/>
</dbReference>
<feature type="active site" description="Nucleophile" evidence="7">
    <location>
        <position position="213"/>
    </location>
</feature>
<dbReference type="PROSITE" id="PS51318">
    <property type="entry name" value="TAT"/>
    <property type="match status" value="1"/>
</dbReference>
<evidence type="ECO:0000259" key="9">
    <source>
        <dbReference type="PROSITE" id="PS52029"/>
    </source>
</evidence>
<dbReference type="HOGENOM" id="CLU_020360_0_0_5"/>
<dbReference type="GO" id="GO:0071555">
    <property type="term" value="P:cell wall organization"/>
    <property type="evidence" value="ECO:0007669"/>
    <property type="project" value="UniProtKB-UniRule"/>
</dbReference>
<keyword evidence="4 7" id="KW-0133">Cell shape</keyword>
<dbReference type="PROSITE" id="PS52029">
    <property type="entry name" value="LD_TPASE"/>
    <property type="match status" value="1"/>
</dbReference>
<dbReference type="OrthoDB" id="9778545at2"/>
<dbReference type="AlphaFoldDB" id="C5B4J7"/>
<evidence type="ECO:0000256" key="3">
    <source>
        <dbReference type="ARBA" id="ARBA00022679"/>
    </source>
</evidence>
<evidence type="ECO:0000256" key="7">
    <source>
        <dbReference type="PROSITE-ProRule" id="PRU01373"/>
    </source>
</evidence>
<keyword evidence="5 7" id="KW-0573">Peptidoglycan synthesis</keyword>
<dbReference type="Pfam" id="PF03734">
    <property type="entry name" value="YkuD"/>
    <property type="match status" value="1"/>
</dbReference>
<dbReference type="GO" id="GO:0009252">
    <property type="term" value="P:peptidoglycan biosynthetic process"/>
    <property type="evidence" value="ECO:0007669"/>
    <property type="project" value="UniProtKB-UniPathway"/>
</dbReference>
<sequence length="290" mass="30975">MFLSRRHFIASAAAALSSVPAWAALGHPIAERLSRELAVVGDCASRAAIEGTLTRLGRLLLPSSGRLVVVNVAGRFLAAYRDGEPELESRVVVGRDGWHTPDLATSVASVTLNPTWTVPETILRDEGWRGELASDPGWAERNGFDVLLGGRRVAADRVGTAELLKATLVQRPGADNALGRMKIAMRNAGSIYLHDTNEPGGFDDPGHSGSHGCVRVELALELATWVLGASGPEVADLVLGGSTIVRTTPEPVPVVFGYFTAWPDAVGRVAYYPDIYRRDAAGCEQEDEAR</sequence>
<gene>
    <name evidence="10" type="ordered locus">MexAM1_META2p0532</name>
</gene>
<comment type="pathway">
    <text evidence="1 7">Cell wall biogenesis; peptidoglycan biosynthesis.</text>
</comment>
<feature type="signal peptide" evidence="8">
    <location>
        <begin position="1"/>
        <end position="23"/>
    </location>
</feature>
<dbReference type="GO" id="GO:0004180">
    <property type="term" value="F:carboxypeptidase activity"/>
    <property type="evidence" value="ECO:0007669"/>
    <property type="project" value="UniProtKB-ARBA"/>
</dbReference>
<proteinExistence type="inferred from homology"/>
<name>C5B4J7_METEA</name>
<evidence type="ECO:0000256" key="1">
    <source>
        <dbReference type="ARBA" id="ARBA00004752"/>
    </source>
</evidence>